<dbReference type="Proteomes" id="UP000509405">
    <property type="component" value="Segment"/>
</dbReference>
<reference evidence="1 2" key="1">
    <citation type="submission" date="2020-05" db="EMBL/GenBank/DDBJ databases">
        <authorList>
            <person name="Piligrimova E."/>
            <person name="Kazantseva O."/>
            <person name="Skorynina A."/>
            <person name="Shadrin A."/>
        </authorList>
    </citation>
    <scope>NUCLEOTIDE SEQUENCE [LARGE SCALE GENOMIC DNA]</scope>
</reference>
<evidence type="ECO:0000313" key="2">
    <source>
        <dbReference type="Proteomes" id="UP000509405"/>
    </source>
</evidence>
<name>A0A6M9Z5I6_9CAUD</name>
<proteinExistence type="predicted"/>
<organism evidence="1 2">
    <name type="scientific">Bacillus phage Novomoskovsk</name>
    <dbReference type="NCBI Taxonomy" id="2736258"/>
    <lineage>
        <taxon>Viruses</taxon>
        <taxon>Duplodnaviria</taxon>
        <taxon>Heunggongvirae</taxon>
        <taxon>Uroviricota</taxon>
        <taxon>Caudoviricetes</taxon>
        <taxon>Ehrlichviridae</taxon>
        <taxon>Andromedavirus</taxon>
        <taxon>Andromedavirus novomoskovsk</taxon>
    </lineage>
</organism>
<dbReference type="EMBL" id="MT422786">
    <property type="protein sequence ID" value="QKN88250.1"/>
    <property type="molecule type" value="Genomic_DNA"/>
</dbReference>
<gene>
    <name evidence="1" type="ORF">Novomoskovsk_62</name>
</gene>
<evidence type="ECO:0000313" key="1">
    <source>
        <dbReference type="EMBL" id="QKN88250.1"/>
    </source>
</evidence>
<accession>A0A6M9Z5I6</accession>
<keyword evidence="2" id="KW-1185">Reference proteome</keyword>
<sequence length="114" mass="13260">MSTIRKIVLTQEQAKAFEFMLNEAKDYGRDQLPEREYLVNSILNGHKKWRDDYKSLNNLPLSDLLYIATGGAWEVQKTMKEVLEELYSDSRLDISEKDGVAYAIARLKERGFIQ</sequence>
<protein>
    <submittedName>
        <fullName evidence="1">Uncharacterized protein</fullName>
    </submittedName>
</protein>